<evidence type="ECO:0000313" key="2">
    <source>
        <dbReference type="EMBL" id="CAL6043421.1"/>
    </source>
</evidence>
<dbReference type="AlphaFoldDB" id="A0AA86QFU3"/>
<dbReference type="Proteomes" id="UP001642409">
    <property type="component" value="Unassembled WGS sequence"/>
</dbReference>
<keyword evidence="3" id="KW-1185">Reference proteome</keyword>
<gene>
    <name evidence="2" type="ORF">HINF_LOCUS40064</name>
    <name evidence="1" type="ORF">HINF_LOCUS43616</name>
</gene>
<organism evidence="1">
    <name type="scientific">Hexamita inflata</name>
    <dbReference type="NCBI Taxonomy" id="28002"/>
    <lineage>
        <taxon>Eukaryota</taxon>
        <taxon>Metamonada</taxon>
        <taxon>Diplomonadida</taxon>
        <taxon>Hexamitidae</taxon>
        <taxon>Hexamitinae</taxon>
        <taxon>Hexamita</taxon>
    </lineage>
</organism>
<protein>
    <submittedName>
        <fullName evidence="2">Hypothetical_protein</fullName>
    </submittedName>
</protein>
<sequence>MIIERLLQNLNQYNFQRNLQEPHLKRYTIHLSNYRNKMFQQLLNQSGKYTYFPLKLNTLDIDIYSLRHKRLYLYTYKLLITQFNLQLHYTNKHLILRQIHLDNYKYSNYLLNQFHMYKRYRLQKHQKYNTNKFLHSLSTL</sequence>
<reference evidence="2 3" key="2">
    <citation type="submission" date="2024-07" db="EMBL/GenBank/DDBJ databases">
        <authorList>
            <person name="Akdeniz Z."/>
        </authorList>
    </citation>
    <scope>NUCLEOTIDE SEQUENCE [LARGE SCALE GENOMIC DNA]</scope>
</reference>
<accession>A0AA86QFU3</accession>
<reference evidence="1" key="1">
    <citation type="submission" date="2023-06" db="EMBL/GenBank/DDBJ databases">
        <authorList>
            <person name="Kurt Z."/>
        </authorList>
    </citation>
    <scope>NUCLEOTIDE SEQUENCE</scope>
</reference>
<comment type="caution">
    <text evidence="1">The sequence shown here is derived from an EMBL/GenBank/DDBJ whole genome shotgun (WGS) entry which is preliminary data.</text>
</comment>
<evidence type="ECO:0000313" key="3">
    <source>
        <dbReference type="Proteomes" id="UP001642409"/>
    </source>
</evidence>
<dbReference type="EMBL" id="CAXDID020000157">
    <property type="protein sequence ID" value="CAL6043421.1"/>
    <property type="molecule type" value="Genomic_DNA"/>
</dbReference>
<evidence type="ECO:0000313" key="1">
    <source>
        <dbReference type="EMBL" id="CAI9955971.1"/>
    </source>
</evidence>
<name>A0AA86QFU3_9EUKA</name>
<dbReference type="EMBL" id="CATOUU010000869">
    <property type="protein sequence ID" value="CAI9955971.1"/>
    <property type="molecule type" value="Genomic_DNA"/>
</dbReference>
<proteinExistence type="predicted"/>